<dbReference type="InterPro" id="IPR011990">
    <property type="entry name" value="TPR-like_helical_dom_sf"/>
</dbReference>
<dbReference type="RefSeq" id="WP_318066500.1">
    <property type="nucleotide sequence ID" value="NZ_JAWONS010000324.1"/>
</dbReference>
<keyword evidence="2" id="KW-0808">Transferase</keyword>
<sequence>MITVSACLIVKNEENVLARCLLSLKDLVDEIILVDTGSTDRTKAVGEQFGCRIFDFSWVDDFAAARNFSFDKAEMDYIYVADADEVIDEENRKRFLHLKQCILPEIEIVQMKYTNQLRFNTTYNFDTEYRPKLFKRNRRFEWQDPVHETVRLDPVIFDSDIEIIHMPEGNHSKRDFEIFQKLIKKEIPLSKKLRTMYARELFVSGEDQDFLEAEEYFASLLSEDREEEELKVIQCVLTRCGRIRHDADQILKNALKNVACKTASAEVCFDVGEYFLEKGDLQEAVIWFYNAAYETDSELNIRYSGEFPLLKLAICYRQAGDMKQSELYQELARKAAQEQVSGDE</sequence>
<dbReference type="Pfam" id="PF00535">
    <property type="entry name" value="Glycos_transf_2"/>
    <property type="match status" value="1"/>
</dbReference>
<dbReference type="Gene3D" id="1.25.40.10">
    <property type="entry name" value="Tetratricopeptide repeat domain"/>
    <property type="match status" value="1"/>
</dbReference>
<evidence type="ECO:0000313" key="2">
    <source>
        <dbReference type="EMBL" id="MDW2800331.1"/>
    </source>
</evidence>
<name>A0ABU4GRS5_9CLOT</name>
<dbReference type="InterPro" id="IPR029044">
    <property type="entry name" value="Nucleotide-diphossugar_trans"/>
</dbReference>
<proteinExistence type="predicted"/>
<keyword evidence="3" id="KW-1185">Reference proteome</keyword>
<dbReference type="Proteomes" id="UP001276854">
    <property type="component" value="Unassembled WGS sequence"/>
</dbReference>
<evidence type="ECO:0000313" key="3">
    <source>
        <dbReference type="Proteomes" id="UP001276854"/>
    </source>
</evidence>
<dbReference type="GO" id="GO:0016757">
    <property type="term" value="F:glycosyltransferase activity"/>
    <property type="evidence" value="ECO:0007669"/>
    <property type="project" value="UniProtKB-KW"/>
</dbReference>
<dbReference type="InterPro" id="IPR001173">
    <property type="entry name" value="Glyco_trans_2-like"/>
</dbReference>
<dbReference type="PANTHER" id="PTHR43630:SF2">
    <property type="entry name" value="GLYCOSYLTRANSFERASE"/>
    <property type="match status" value="1"/>
</dbReference>
<organism evidence="2 3">
    <name type="scientific">Clostridium boliviensis</name>
    <dbReference type="NCBI Taxonomy" id="318465"/>
    <lineage>
        <taxon>Bacteria</taxon>
        <taxon>Bacillati</taxon>
        <taxon>Bacillota</taxon>
        <taxon>Clostridia</taxon>
        <taxon>Eubacteriales</taxon>
        <taxon>Clostridiaceae</taxon>
        <taxon>Clostridium</taxon>
    </lineage>
</organism>
<dbReference type="CDD" id="cd02511">
    <property type="entry name" value="Beta4Glucosyltransferase"/>
    <property type="match status" value="1"/>
</dbReference>
<dbReference type="EC" id="2.4.-.-" evidence="2"/>
<reference evidence="2 3" key="1">
    <citation type="submission" date="2023-10" db="EMBL/GenBank/DDBJ databases">
        <title>A novel Glycoside Hydrolase 43-Like Enzyme from Clostrdium boliviensis is an Endo-xylanase, and a Candidate for Xylooligosaccharides Production from Different Xylan Substrates.</title>
        <authorList>
            <person name="Alvarez M.T."/>
            <person name="Rocabado-Villegas L.R."/>
            <person name="Salas-Veizaga D.M."/>
            <person name="Linares-Pasten J.A."/>
            <person name="Gudmundsdottir E.E."/>
            <person name="Hreggvidsson G.O."/>
            <person name="Adlercreutz P."/>
            <person name="Nordberg Karlsson E."/>
        </authorList>
    </citation>
    <scope>NUCLEOTIDE SEQUENCE [LARGE SCALE GENOMIC DNA]</scope>
    <source>
        <strain evidence="2 3">E-1</strain>
    </source>
</reference>
<dbReference type="SUPFAM" id="SSF53448">
    <property type="entry name" value="Nucleotide-diphospho-sugar transferases"/>
    <property type="match status" value="1"/>
</dbReference>
<feature type="domain" description="Glycosyltransferase 2-like" evidence="1">
    <location>
        <begin position="5"/>
        <end position="139"/>
    </location>
</feature>
<accession>A0ABU4GRS5</accession>
<dbReference type="EMBL" id="JAWONS010000324">
    <property type="protein sequence ID" value="MDW2800331.1"/>
    <property type="molecule type" value="Genomic_DNA"/>
</dbReference>
<keyword evidence="2" id="KW-0328">Glycosyltransferase</keyword>
<comment type="caution">
    <text evidence="2">The sequence shown here is derived from an EMBL/GenBank/DDBJ whole genome shotgun (WGS) entry which is preliminary data.</text>
</comment>
<dbReference type="Gene3D" id="3.90.550.10">
    <property type="entry name" value="Spore Coat Polysaccharide Biosynthesis Protein SpsA, Chain A"/>
    <property type="match status" value="1"/>
</dbReference>
<gene>
    <name evidence="2" type="ORF">RZO55_22445</name>
</gene>
<evidence type="ECO:0000259" key="1">
    <source>
        <dbReference type="Pfam" id="PF00535"/>
    </source>
</evidence>
<dbReference type="PANTHER" id="PTHR43630">
    <property type="entry name" value="POLY-BETA-1,6-N-ACETYL-D-GLUCOSAMINE SYNTHASE"/>
    <property type="match status" value="1"/>
</dbReference>
<protein>
    <submittedName>
        <fullName evidence="2">Glycosyltransferase family 2 protein</fullName>
        <ecNumber evidence="2">2.4.-.-</ecNumber>
    </submittedName>
</protein>